<evidence type="ECO:0000313" key="3">
    <source>
        <dbReference type="Proteomes" id="UP000242814"/>
    </source>
</evidence>
<feature type="region of interest" description="Disordered" evidence="1">
    <location>
        <begin position="886"/>
        <end position="908"/>
    </location>
</feature>
<feature type="region of interest" description="Disordered" evidence="1">
    <location>
        <begin position="950"/>
        <end position="1073"/>
    </location>
</feature>
<protein>
    <recommendedName>
        <fullName evidence="4">WW domain-containing protein</fullName>
    </recommendedName>
</protein>
<dbReference type="VEuPathDB" id="FungiDB:PADG_12439"/>
<feature type="compositionally biased region" description="Polar residues" evidence="1">
    <location>
        <begin position="829"/>
        <end position="869"/>
    </location>
</feature>
<dbReference type="GO" id="GO:0019005">
    <property type="term" value="C:SCF ubiquitin ligase complex"/>
    <property type="evidence" value="ECO:0007669"/>
    <property type="project" value="TreeGrafter"/>
</dbReference>
<feature type="compositionally biased region" description="Polar residues" evidence="1">
    <location>
        <begin position="716"/>
        <end position="725"/>
    </location>
</feature>
<dbReference type="InterPro" id="IPR032675">
    <property type="entry name" value="LRR_dom_sf"/>
</dbReference>
<sequence>MAPTLRPLPLGPHHPSSRPFRSSRKRVRTYREDSSDDDFSYLDDTHIYGSAGSSVLNPFHRRRPLTHRADPSVHISEPPANVSLEPSREPAFSAKVTRACSTRVKGSPSFRKSQRLTKSPSPKKQKRQAEADAAHSTPAGVILPWQQLPYHILVDIFYYSFLSSSAKSLSDVNKSVRWLLNTACLCREFFEPAITGLYYSPPLFPVSRLTGLLHLLERPQETLFTNYRNKIKRLDIPLRHHLIRHLDLEQLVSLTPQLQHLRLHGATPIAMYPLPTVKYRPHPLGKFLDALDENNIRLRSWAWNGESLLLLPHFQPRSLSAVHSRPAFSSLRSLQLVNFPLFPSTGEARATNPADENEPKPGELLASALALLPNLQELELDRCWNVDDDFLSCFNLNLQALKLINCGNVTSANLASFLIRGGQGLRTLVLEHNRCLNMSFTVDLATSCPNLQEFTLDLNFTSPNSFTHDVDPYFDELFHDSEAPSWPSSLQILKLERLRKWELSTAVLFFNKLIHSAPNLPNLRVLILSAILEVGWRDRANFRKEWVSKLERTYRRHSPPPNPNFKSMPNGINVDNHVSGCAAGSSASTNKGAHGHPVQRHSMRLARQRSSIEISDDDRPTEVRYSNHANGYAVESGPGDKPEFIQGMCDIVEIRVDNLRPADYILTNDNFEDEEASGDEDWSGLDPEDVDGKWYYVQRPTGSTQWEIPTEPFIPTPSSTPQSVASPGPFHPPRMGSLPVQDTSEATRELMNLRGGNLRHSGESYPDSPYDSSQTTPQSGQEYRQTPRMETQSTPIGVTANPQSHSPSQGILSQVASDLAHRMGGQPRCESQSGQSGQQTPEQSQLGYPTAGGQLNSPYTTGSSQYHQSNQIDQGMQDVIPHSISSYRTQQDSSSAYRSDRGIQSQQQYSLDQAAGLRPNVDNQYQYNQTHDHSSVQHSNNQLLTKPMQSVQYSQRSMQNHPPEDNPITIIHPDPNAPPLFPIPHRGGPRQSHSSRRGRATPPRNYPSNAASHYTTHASLGPYPSHYPGPGAGSAPNSHSPSAGISRHQPPHPLQDMYHRDMGPPPQNHNTYGSQPDYGYDTRMSMTSSGYHGDHYMHRQGSVGGGTRYPPHYGGGYDR</sequence>
<evidence type="ECO:0008006" key="4">
    <source>
        <dbReference type="Google" id="ProtNLM"/>
    </source>
</evidence>
<comment type="caution">
    <text evidence="2">The sequence shown here is derived from an EMBL/GenBank/DDBJ whole genome shotgun (WGS) entry which is preliminary data.</text>
</comment>
<feature type="region of interest" description="Disordered" evidence="1">
    <location>
        <begin position="1"/>
        <end position="135"/>
    </location>
</feature>
<dbReference type="InterPro" id="IPR001202">
    <property type="entry name" value="WW_dom"/>
</dbReference>
<dbReference type="VEuPathDB" id="FungiDB:PABG_07345"/>
<feature type="compositionally biased region" description="Gly residues" evidence="1">
    <location>
        <begin position="1102"/>
        <end position="1119"/>
    </location>
</feature>
<dbReference type="PANTHER" id="PTHR13318">
    <property type="entry name" value="PARTNER OF PAIRED, ISOFORM B-RELATED"/>
    <property type="match status" value="1"/>
</dbReference>
<dbReference type="Gene3D" id="3.80.10.10">
    <property type="entry name" value="Ribonuclease Inhibitor"/>
    <property type="match status" value="1"/>
</dbReference>
<dbReference type="VEuPathDB" id="FungiDB:PABG_07346"/>
<feature type="compositionally biased region" description="Polar residues" evidence="1">
    <location>
        <begin position="1006"/>
        <end position="1018"/>
    </location>
</feature>
<accession>A0A1D2JDL6</accession>
<proteinExistence type="predicted"/>
<feature type="region of interest" description="Disordered" evidence="1">
    <location>
        <begin position="1091"/>
        <end position="1119"/>
    </location>
</feature>
<feature type="region of interest" description="Disordered" evidence="1">
    <location>
        <begin position="705"/>
        <end position="740"/>
    </location>
</feature>
<organism evidence="2 3">
    <name type="scientific">Paracoccidioides brasiliensis</name>
    <dbReference type="NCBI Taxonomy" id="121759"/>
    <lineage>
        <taxon>Eukaryota</taxon>
        <taxon>Fungi</taxon>
        <taxon>Dikarya</taxon>
        <taxon>Ascomycota</taxon>
        <taxon>Pezizomycotina</taxon>
        <taxon>Eurotiomycetes</taxon>
        <taxon>Eurotiomycetidae</taxon>
        <taxon>Onygenales</taxon>
        <taxon>Ajellomycetaceae</taxon>
        <taxon>Paracoccidioides</taxon>
    </lineage>
</organism>
<feature type="compositionally biased region" description="Polar residues" evidence="1">
    <location>
        <begin position="950"/>
        <end position="960"/>
    </location>
</feature>
<name>A0A1D2JDL6_PARBR</name>
<dbReference type="AlphaFoldDB" id="A0A1D2JDL6"/>
<dbReference type="VEuPathDB" id="FungiDB:PADG_08417"/>
<dbReference type="SUPFAM" id="SSF52047">
    <property type="entry name" value="RNI-like"/>
    <property type="match status" value="1"/>
</dbReference>
<dbReference type="CDD" id="cd00201">
    <property type="entry name" value="WW"/>
    <property type="match status" value="1"/>
</dbReference>
<dbReference type="Proteomes" id="UP000242814">
    <property type="component" value="Unassembled WGS sequence"/>
</dbReference>
<evidence type="ECO:0000313" key="2">
    <source>
        <dbReference type="EMBL" id="ODH27247.1"/>
    </source>
</evidence>
<evidence type="ECO:0000256" key="1">
    <source>
        <dbReference type="SAM" id="MobiDB-lite"/>
    </source>
</evidence>
<feature type="compositionally biased region" description="Polar residues" evidence="1">
    <location>
        <begin position="770"/>
        <end position="816"/>
    </location>
</feature>
<dbReference type="EMBL" id="LZYO01000164">
    <property type="protein sequence ID" value="ODH27247.1"/>
    <property type="molecule type" value="Genomic_DNA"/>
</dbReference>
<gene>
    <name evidence="2" type="ORF">ACO22_04244</name>
</gene>
<feature type="region of interest" description="Disordered" evidence="1">
    <location>
        <begin position="756"/>
        <end position="869"/>
    </location>
</feature>
<reference evidence="2 3" key="1">
    <citation type="submission" date="2016-06" db="EMBL/GenBank/DDBJ databases">
        <authorList>
            <person name="Kjaerup R.B."/>
            <person name="Dalgaard T.S."/>
            <person name="Juul-Madsen H.R."/>
        </authorList>
    </citation>
    <scope>NUCLEOTIDE SEQUENCE [LARGE SCALE GENOMIC DNA]</scope>
    <source>
        <strain evidence="2 3">Pb300</strain>
    </source>
</reference>
<dbReference type="GO" id="GO:0031146">
    <property type="term" value="P:SCF-dependent proteasomal ubiquitin-dependent protein catabolic process"/>
    <property type="evidence" value="ECO:0007669"/>
    <property type="project" value="TreeGrafter"/>
</dbReference>